<evidence type="ECO:0000313" key="3">
    <source>
        <dbReference type="EMBL" id="KFM60233.1"/>
    </source>
</evidence>
<feature type="non-terminal residue" evidence="3">
    <location>
        <position position="300"/>
    </location>
</feature>
<evidence type="ECO:0000259" key="2">
    <source>
        <dbReference type="Pfam" id="PF22941"/>
    </source>
</evidence>
<dbReference type="GO" id="GO:0006338">
    <property type="term" value="P:chromatin remodeling"/>
    <property type="evidence" value="ECO:0007669"/>
    <property type="project" value="TreeGrafter"/>
</dbReference>
<sequence>MPLREDFIKDYDMNAEYLLDGIEFHNFSQKPFHKDDGNLVKEVELAVVQIYRRRVQERYRRREIIKKYRLIEQYYQFGHTLKQRESLKRKRNSFYTEAVSEFLKLASFARFFSYEEFQNFFQLSLKERLLKKEIEELVVLRQRGVTDVEEIEESELLNSKLLRIDVDNSTLPELSLTVREILVDLLDEESDESEDLDSPEENREDDYPYETGFFIPVLQGYNLLSRKEKTLCTAMNLRPAYYIAYKAVLIFADVEKRKGNSIESFNLKPHGLNKEQCLEILNFMSENGWIRCDNLLGFDN</sequence>
<dbReference type="OMA" id="ARCKVTK"/>
<evidence type="ECO:0000313" key="4">
    <source>
        <dbReference type="Proteomes" id="UP000054359"/>
    </source>
</evidence>
<dbReference type="PANTHER" id="PTHR12374">
    <property type="entry name" value="TRANSCRIPTIONAL ADAPTOR 2 ADA2 -RELATED"/>
    <property type="match status" value="1"/>
</dbReference>
<dbReference type="STRING" id="407821.A0A087T544"/>
<dbReference type="InterPro" id="IPR036388">
    <property type="entry name" value="WH-like_DNA-bd_sf"/>
</dbReference>
<dbReference type="OrthoDB" id="270417at2759"/>
<dbReference type="InterPro" id="IPR055141">
    <property type="entry name" value="TADA2A_B-like_dom"/>
</dbReference>
<protein>
    <submittedName>
        <fullName evidence="3">Transcriptional adapter 2-beta</fullName>
    </submittedName>
</protein>
<dbReference type="EMBL" id="KK113449">
    <property type="protein sequence ID" value="KFM60233.1"/>
    <property type="molecule type" value="Genomic_DNA"/>
</dbReference>
<feature type="domain" description="Transcriptional adapter 2-alpha/beta-like" evidence="2">
    <location>
        <begin position="1"/>
        <end position="76"/>
    </location>
</feature>
<keyword evidence="4" id="KW-1185">Reference proteome</keyword>
<dbReference type="GO" id="GO:0003713">
    <property type="term" value="F:transcription coactivator activity"/>
    <property type="evidence" value="ECO:0007669"/>
    <property type="project" value="TreeGrafter"/>
</dbReference>
<dbReference type="GO" id="GO:0070461">
    <property type="term" value="C:SAGA-type complex"/>
    <property type="evidence" value="ECO:0007669"/>
    <property type="project" value="TreeGrafter"/>
</dbReference>
<accession>A0A087T544</accession>
<gene>
    <name evidence="3" type="ORF">X975_25000</name>
</gene>
<reference evidence="3 4" key="1">
    <citation type="submission" date="2013-11" db="EMBL/GenBank/DDBJ databases">
        <title>Genome sequencing of Stegodyphus mimosarum.</title>
        <authorList>
            <person name="Bechsgaard J."/>
        </authorList>
    </citation>
    <scope>NUCLEOTIDE SEQUENCE [LARGE SCALE GENOMIC DNA]</scope>
</reference>
<dbReference type="Pfam" id="PF22941">
    <property type="entry name" value="TADA2A-like_3rd"/>
    <property type="match status" value="1"/>
</dbReference>
<organism evidence="3 4">
    <name type="scientific">Stegodyphus mimosarum</name>
    <name type="common">African social velvet spider</name>
    <dbReference type="NCBI Taxonomy" id="407821"/>
    <lineage>
        <taxon>Eukaryota</taxon>
        <taxon>Metazoa</taxon>
        <taxon>Ecdysozoa</taxon>
        <taxon>Arthropoda</taxon>
        <taxon>Chelicerata</taxon>
        <taxon>Arachnida</taxon>
        <taxon>Araneae</taxon>
        <taxon>Araneomorphae</taxon>
        <taxon>Entelegynae</taxon>
        <taxon>Eresoidea</taxon>
        <taxon>Eresidae</taxon>
        <taxon>Stegodyphus</taxon>
    </lineage>
</organism>
<dbReference type="Proteomes" id="UP000054359">
    <property type="component" value="Unassembled WGS sequence"/>
</dbReference>
<dbReference type="InterPro" id="IPR009057">
    <property type="entry name" value="Homeodomain-like_sf"/>
</dbReference>
<dbReference type="GO" id="GO:0006357">
    <property type="term" value="P:regulation of transcription by RNA polymerase II"/>
    <property type="evidence" value="ECO:0007669"/>
    <property type="project" value="TreeGrafter"/>
</dbReference>
<dbReference type="GO" id="GO:0005634">
    <property type="term" value="C:nucleus"/>
    <property type="evidence" value="ECO:0007669"/>
    <property type="project" value="UniProtKB-SubCell"/>
</dbReference>
<name>A0A087T544_STEMI</name>
<dbReference type="SUPFAM" id="SSF46689">
    <property type="entry name" value="Homeodomain-like"/>
    <property type="match status" value="1"/>
</dbReference>
<dbReference type="PANTHER" id="PTHR12374:SF63">
    <property type="entry name" value="TRANSCRIPTIONAL ADAPTER 2-BETA"/>
    <property type="match status" value="1"/>
</dbReference>
<dbReference type="GO" id="GO:0003682">
    <property type="term" value="F:chromatin binding"/>
    <property type="evidence" value="ECO:0007669"/>
    <property type="project" value="TreeGrafter"/>
</dbReference>
<dbReference type="AlphaFoldDB" id="A0A087T544"/>
<proteinExistence type="predicted"/>
<dbReference type="Gene3D" id="1.10.10.10">
    <property type="entry name" value="Winged helix-like DNA-binding domain superfamily/Winged helix DNA-binding domain"/>
    <property type="match status" value="1"/>
</dbReference>
<comment type="subcellular location">
    <subcellularLocation>
        <location evidence="1">Nucleus</location>
    </subcellularLocation>
</comment>
<evidence type="ECO:0000256" key="1">
    <source>
        <dbReference type="ARBA" id="ARBA00004123"/>
    </source>
</evidence>